<evidence type="ECO:0000313" key="2">
    <source>
        <dbReference type="Proteomes" id="UP001150581"/>
    </source>
</evidence>
<name>A0ACC1IBP7_9FUNG</name>
<dbReference type="Proteomes" id="UP001150581">
    <property type="component" value="Unassembled WGS sequence"/>
</dbReference>
<gene>
    <name evidence="1" type="ORF">LPJ66_007316</name>
</gene>
<evidence type="ECO:0000313" key="1">
    <source>
        <dbReference type="EMBL" id="KAJ1890719.1"/>
    </source>
</evidence>
<dbReference type="EMBL" id="JANBPG010001289">
    <property type="protein sequence ID" value="KAJ1890719.1"/>
    <property type="molecule type" value="Genomic_DNA"/>
</dbReference>
<keyword evidence="2" id="KW-1185">Reference proteome</keyword>
<comment type="caution">
    <text evidence="1">The sequence shown here is derived from an EMBL/GenBank/DDBJ whole genome shotgun (WGS) entry which is preliminary data.</text>
</comment>
<protein>
    <submittedName>
        <fullName evidence="1">Uncharacterized protein</fullName>
    </submittedName>
</protein>
<proteinExistence type="predicted"/>
<reference evidence="1" key="1">
    <citation type="submission" date="2022-07" db="EMBL/GenBank/DDBJ databases">
        <title>Phylogenomic reconstructions and comparative analyses of Kickxellomycotina fungi.</title>
        <authorList>
            <person name="Reynolds N.K."/>
            <person name="Stajich J.E."/>
            <person name="Barry K."/>
            <person name="Grigoriev I.V."/>
            <person name="Crous P."/>
            <person name="Smith M.E."/>
        </authorList>
    </citation>
    <scope>NUCLEOTIDE SEQUENCE</scope>
    <source>
        <strain evidence="1">Benny 63K</strain>
    </source>
</reference>
<sequence length="1133" mass="123251">MRPGKQAQPPSTTSPQAMRDAKQDAAHPAEEPKNAHVPVQRAASGSADDEEDEISRMIEAWWDQILAFFVRHRATSAVAVWLGVYIFDTMDLHMPAEWLVFTFFSFSVFVQAFGMSVLLFTALTAAMMALNVVIYYFVPFATTSLLSIIVVCMLLVRGVHGLDAKGWAVTILMSMSRMHTPWCEILPDYLQAPIAAYCTSFGILWLAYHHARGLERLLDPLCMALGIIPPLPPRVSVVEIYSDSVLISWFAPFSGGAPEIARPDTAVAAQDAPTLATQLSTNGTSSTTSTFDTSPACRGALSAGGFSNPGPSPMLSIGRLITIDRRLLPEARVSKFDVEVNGNIVGSCKPFESYTKIDGLKPAAMYQLRVWAVSESRGRAPSLPVFVTTLAASEPQSREKDASTKNKTTDSAPVDIEQMQREIREKQQELLSKEQTIAELKAKADSERNQHQQAISELRAQRKAEEKASTEQREVIREMEIQKRRLDKEKSKLAKAILDAQAQKKQALDKLRDRERQAEEHARNAKSLADTVERERKDHNQQQAELNTTISTLKSEVQKATQKLDSLNREQSELAEKLKQKRRELTSQEKRNGEMGSQLNDTLQKQRQIEESQVENSRVSAKLCAEIEYLTTQHSSVSVQRQKLEKMAADRRLSPAASAVSAALTSTLNYPTNALSSRHIDAFSSADPLRHGRSSSFADIVFPNHKSADNFAGYGVHESQRSQTRTNNTQMSMFSTPSEANNGVLGPGYTGPASRRSADLGDLFGFWDRGSSFISTSSAATATSAAIDSISLRNASSVTNAGSAGFGLSTAAVGALGGADFGFSRCLSPISGGLDQGEHLSHMPFWGATGSLPSPQSTTTAEASALSILKDTDLAYPMPVQSNHKAIGQYGSMLPQLHEYKPPQAPPPIYSVFGANTPGLHQQALARVLNGSLESLDQPQQQQQRGGFGGAGDSSHFRFNSLDLRANGNWTDREFRESGRSSIVSDSRASPCTDGISVESRNSFSLCSVTPVEQPALVLSSDLVGAHRPLGGTATAIGEQRPHVEPIGAPIRRRVGGMLSPNVPPSSVQAPSLTLPSPSPSMDHYPVKYPIGREISHPSSFGESLYHERSLWDLDTTVMPAGNEKASDNGSSR</sequence>
<organism evidence="1 2">
    <name type="scientific">Kickxella alabastrina</name>
    <dbReference type="NCBI Taxonomy" id="61397"/>
    <lineage>
        <taxon>Eukaryota</taxon>
        <taxon>Fungi</taxon>
        <taxon>Fungi incertae sedis</taxon>
        <taxon>Zoopagomycota</taxon>
        <taxon>Kickxellomycotina</taxon>
        <taxon>Kickxellomycetes</taxon>
        <taxon>Kickxellales</taxon>
        <taxon>Kickxellaceae</taxon>
        <taxon>Kickxella</taxon>
    </lineage>
</organism>
<accession>A0ACC1IBP7</accession>